<accession>G2Y1Y5</accession>
<protein>
    <submittedName>
        <fullName evidence="1">Uncharacterized protein</fullName>
    </submittedName>
</protein>
<sequence>MSRYHARVHMSADFGTVVPNFGLNFRSDGSLGYPPLVSPGRGWLKGNQVPK</sequence>
<dbReference type="HOGENOM" id="CLU_3106061_0_0_1"/>
<dbReference type="EMBL" id="FQ790282">
    <property type="protein sequence ID" value="CCD46675.1"/>
    <property type="molecule type" value="Genomic_DNA"/>
</dbReference>
<dbReference type="AlphaFoldDB" id="G2Y1Y5"/>
<dbReference type="InParanoid" id="G2Y1Y5"/>
<organism evidence="1 2">
    <name type="scientific">Botryotinia fuckeliana (strain T4)</name>
    <name type="common">Noble rot fungus</name>
    <name type="synonym">Botrytis cinerea</name>
    <dbReference type="NCBI Taxonomy" id="999810"/>
    <lineage>
        <taxon>Eukaryota</taxon>
        <taxon>Fungi</taxon>
        <taxon>Dikarya</taxon>
        <taxon>Ascomycota</taxon>
        <taxon>Pezizomycotina</taxon>
        <taxon>Leotiomycetes</taxon>
        <taxon>Helotiales</taxon>
        <taxon>Sclerotiniaceae</taxon>
        <taxon>Botrytis</taxon>
    </lineage>
</organism>
<reference evidence="2" key="1">
    <citation type="journal article" date="2011" name="PLoS Genet.">
        <title>Genomic analysis of the necrotrophic fungal pathogens Sclerotinia sclerotiorum and Botrytis cinerea.</title>
        <authorList>
            <person name="Amselem J."/>
            <person name="Cuomo C.A."/>
            <person name="van Kan J.A."/>
            <person name="Viaud M."/>
            <person name="Benito E.P."/>
            <person name="Couloux A."/>
            <person name="Coutinho P.M."/>
            <person name="de Vries R.P."/>
            <person name="Dyer P.S."/>
            <person name="Fillinger S."/>
            <person name="Fournier E."/>
            <person name="Gout L."/>
            <person name="Hahn M."/>
            <person name="Kohn L."/>
            <person name="Lapalu N."/>
            <person name="Plummer K.M."/>
            <person name="Pradier J.M."/>
            <person name="Quevillon E."/>
            <person name="Sharon A."/>
            <person name="Simon A."/>
            <person name="ten Have A."/>
            <person name="Tudzynski B."/>
            <person name="Tudzynski P."/>
            <person name="Wincker P."/>
            <person name="Andrew M."/>
            <person name="Anthouard V."/>
            <person name="Beever R.E."/>
            <person name="Beffa R."/>
            <person name="Benoit I."/>
            <person name="Bouzid O."/>
            <person name="Brault B."/>
            <person name="Chen Z."/>
            <person name="Choquer M."/>
            <person name="Collemare J."/>
            <person name="Cotton P."/>
            <person name="Danchin E.G."/>
            <person name="Da Silva C."/>
            <person name="Gautier A."/>
            <person name="Giraud C."/>
            <person name="Giraud T."/>
            <person name="Gonzalez C."/>
            <person name="Grossetete S."/>
            <person name="Guldener U."/>
            <person name="Henrissat B."/>
            <person name="Howlett B.J."/>
            <person name="Kodira C."/>
            <person name="Kretschmer M."/>
            <person name="Lappartient A."/>
            <person name="Leroch M."/>
            <person name="Levis C."/>
            <person name="Mauceli E."/>
            <person name="Neuveglise C."/>
            <person name="Oeser B."/>
            <person name="Pearson M."/>
            <person name="Poulain J."/>
            <person name="Poussereau N."/>
            <person name="Quesneville H."/>
            <person name="Rascle C."/>
            <person name="Schumacher J."/>
            <person name="Segurens B."/>
            <person name="Sexton A."/>
            <person name="Silva E."/>
            <person name="Sirven C."/>
            <person name="Soanes D.M."/>
            <person name="Talbot N.J."/>
            <person name="Templeton M."/>
            <person name="Yandava C."/>
            <person name="Yarden O."/>
            <person name="Zeng Q."/>
            <person name="Rollins J.A."/>
            <person name="Lebrun M.H."/>
            <person name="Dickman M."/>
        </authorList>
    </citation>
    <scope>NUCLEOTIDE SEQUENCE [LARGE SCALE GENOMIC DNA]</scope>
    <source>
        <strain evidence="2">T4</strain>
    </source>
</reference>
<proteinExistence type="predicted"/>
<gene>
    <name evidence="1" type="ORF">BofuT4_uP042860.1</name>
</gene>
<name>G2Y1Y5_BOTF4</name>
<evidence type="ECO:0000313" key="2">
    <source>
        <dbReference type="Proteomes" id="UP000008177"/>
    </source>
</evidence>
<evidence type="ECO:0000313" key="1">
    <source>
        <dbReference type="EMBL" id="CCD46675.1"/>
    </source>
</evidence>
<dbReference type="Proteomes" id="UP000008177">
    <property type="component" value="Unplaced contigs"/>
</dbReference>